<evidence type="ECO:0000256" key="1">
    <source>
        <dbReference type="SAM" id="Phobius"/>
    </source>
</evidence>
<dbReference type="KEGG" id="vg:22109738"/>
<proteinExistence type="predicted"/>
<feature type="transmembrane region" description="Helical" evidence="1">
    <location>
        <begin position="30"/>
        <end position="49"/>
    </location>
</feature>
<accession>A0A076YKV9</accession>
<name>A0A076YKV9_9CAUD</name>
<organism evidence="2 3">
    <name type="scientific">Rhizobium phage vB_RleM_P10VF</name>
    <dbReference type="NCBI Taxonomy" id="1527770"/>
    <lineage>
        <taxon>Viruses</taxon>
        <taxon>Duplodnaviria</taxon>
        <taxon>Heunggongvirae</taxon>
        <taxon>Uroviricota</taxon>
        <taxon>Caudoviricetes</taxon>
        <taxon>Pootjesviridae</taxon>
        <taxon>Innesvirus</taxon>
        <taxon>Innesvirus P10VF</taxon>
    </lineage>
</organism>
<evidence type="ECO:0008006" key="4">
    <source>
        <dbReference type="Google" id="ProtNLM"/>
    </source>
</evidence>
<keyword evidence="1" id="KW-1133">Transmembrane helix</keyword>
<keyword evidence="3" id="KW-1185">Reference proteome</keyword>
<keyword evidence="1" id="KW-0472">Membrane</keyword>
<reference evidence="2 3" key="1">
    <citation type="submission" date="2014-07" db="EMBL/GenBank/DDBJ databases">
        <title>Isolation and characterization of Rhizobium leguminosarum phages from western Canadian soils and complete genome sequences of rhizobiophages vB_RleS_L338C and vB_RleM_P10VF.</title>
        <authorList>
            <person name="Restrepo-Cordoba M."/>
            <person name="Halmillawewa A.P."/>
            <person name="Perry B."/>
            <person name="Hynes M.F."/>
            <person name="Yost C.K."/>
        </authorList>
    </citation>
    <scope>NUCLEOTIDE SEQUENCE [LARGE SCALE GENOMIC DNA]</scope>
</reference>
<evidence type="ECO:0000313" key="3">
    <source>
        <dbReference type="Proteomes" id="UP000204140"/>
    </source>
</evidence>
<dbReference type="RefSeq" id="YP_009099928.1">
    <property type="nucleotide sequence ID" value="NC_025429.1"/>
</dbReference>
<dbReference type="Proteomes" id="UP000204140">
    <property type="component" value="Segment"/>
</dbReference>
<evidence type="ECO:0000313" key="2">
    <source>
        <dbReference type="EMBL" id="AIK68402.1"/>
    </source>
</evidence>
<protein>
    <recommendedName>
        <fullName evidence="4">Transmembrane protein</fullName>
    </recommendedName>
</protein>
<dbReference type="EMBL" id="KM199770">
    <property type="protein sequence ID" value="AIK68402.1"/>
    <property type="molecule type" value="Genomic_DNA"/>
</dbReference>
<dbReference type="GeneID" id="22109738"/>
<sequence length="63" mass="7185">MKALYVAAIGILIGVSAIYGKDITLLEKILTVYAAGAITPFIWFTYHFFTDQDVRYVEYKTNF</sequence>
<gene>
    <name evidence="2" type="ORF">P10VF_189</name>
</gene>
<keyword evidence="1" id="KW-0812">Transmembrane</keyword>